<gene>
    <name evidence="1" type="ORF">AAK873_11965</name>
</gene>
<dbReference type="Proteomes" id="UP001565200">
    <property type="component" value="Unassembled WGS sequence"/>
</dbReference>
<accession>A0ABV4D1U3</accession>
<sequence length="612" mass="70414">MSIKSFDIFDTCLVRATVDTYNTFDLLAREVLGCDAPQPIKCDFAKERMDAERRAIRKKNGEVTLKEIYAECDFIGMTDLPNDKIMETELRTEKSVLVPVARMQKFIARLHDKGESVLFISDMYLPSDFLLHLLRCHGFWKEGDKLYVSCESGATKKSGRLFRLVKEENHIGPMKWHHYGDNFRSDFISALKKGIIPHRVKYRYLPCEKLLLDSDYNPLASATSQLAGLSRAVRLSQERDNRVDFAADLIAPLYAVYVNGILTDALDKGMTDLYFMTRDGYILYETAKTIQSCRPEFDAIRLHMLYISRSSIYLPAMRECSREQLSYLLSSSTLRGRHSSVTDTLSQILPPHVLDEIKTINKNKDIDPLDNSDAVEVIKRYYTEQRALIRQYFTQLGMTDPTTRGAVIDVNGSRRTQKHINDLLADFGAAPLSSYYLVAGGDRLPVRETGPYTSLYMRDRCRGPLKNLKRLTPAFEQYYSACPFGRTISYARDNSGIIPVYDNATPDTWLEESATINTSVTKTYAEYFFRLKLDMHQRELYLKVTEMTARFADRPARRYLKVLKNLLLTDGTAKPRYMIFLMTPFNIIRKRCTWTQGSVFYTFGSFLGRIFN</sequence>
<dbReference type="EMBL" id="JBCLPP010000041">
    <property type="protein sequence ID" value="MEY8246324.1"/>
    <property type="molecule type" value="Genomic_DNA"/>
</dbReference>
<evidence type="ECO:0000313" key="1">
    <source>
        <dbReference type="EMBL" id="MEY8246324.1"/>
    </source>
</evidence>
<dbReference type="RefSeq" id="WP_147438678.1">
    <property type="nucleotide sequence ID" value="NZ_JBCLPP010000041.1"/>
</dbReference>
<dbReference type="InterPro" id="IPR036412">
    <property type="entry name" value="HAD-like_sf"/>
</dbReference>
<proteinExistence type="predicted"/>
<dbReference type="Gene3D" id="3.40.50.1000">
    <property type="entry name" value="HAD superfamily/HAD-like"/>
    <property type="match status" value="1"/>
</dbReference>
<dbReference type="InterPro" id="IPR023214">
    <property type="entry name" value="HAD_sf"/>
</dbReference>
<reference evidence="1 2" key="1">
    <citation type="submission" date="2024-03" db="EMBL/GenBank/DDBJ databases">
        <title>Mouse gut bacterial collection (mGBC) of GemPharmatech.</title>
        <authorList>
            <person name="He Y."/>
            <person name="Dong L."/>
            <person name="Wu D."/>
            <person name="Gao X."/>
            <person name="Lin Z."/>
        </authorList>
    </citation>
    <scope>NUCLEOTIDE SEQUENCE [LARGE SCALE GENOMIC DNA]</scope>
    <source>
        <strain evidence="1 2">54-13</strain>
    </source>
</reference>
<protein>
    <submittedName>
        <fullName evidence="1">Uncharacterized protein</fullName>
    </submittedName>
</protein>
<organism evidence="1 2">
    <name type="scientific">Heminiphilus faecis</name>
    <dbReference type="NCBI Taxonomy" id="2601703"/>
    <lineage>
        <taxon>Bacteria</taxon>
        <taxon>Pseudomonadati</taxon>
        <taxon>Bacteroidota</taxon>
        <taxon>Bacteroidia</taxon>
        <taxon>Bacteroidales</taxon>
        <taxon>Muribaculaceae</taxon>
        <taxon>Heminiphilus</taxon>
    </lineage>
</organism>
<keyword evidence="2" id="KW-1185">Reference proteome</keyword>
<dbReference type="SUPFAM" id="SSF56784">
    <property type="entry name" value="HAD-like"/>
    <property type="match status" value="1"/>
</dbReference>
<evidence type="ECO:0000313" key="2">
    <source>
        <dbReference type="Proteomes" id="UP001565200"/>
    </source>
</evidence>
<dbReference type="Gene3D" id="1.10.150.400">
    <property type="match status" value="1"/>
</dbReference>
<name>A0ABV4D1U3_9BACT</name>
<comment type="caution">
    <text evidence="1">The sequence shown here is derived from an EMBL/GenBank/DDBJ whole genome shotgun (WGS) entry which is preliminary data.</text>
</comment>